<keyword evidence="3" id="KW-0804">Transcription</keyword>
<keyword evidence="2" id="KW-0238">DNA-binding</keyword>
<protein>
    <submittedName>
        <fullName evidence="5">Transcriptional regulator, AcrR family</fullName>
    </submittedName>
</protein>
<dbReference type="Pfam" id="PF00440">
    <property type="entry name" value="TetR_N"/>
    <property type="match status" value="1"/>
</dbReference>
<dbReference type="InterPro" id="IPR009057">
    <property type="entry name" value="Homeodomain-like_sf"/>
</dbReference>
<evidence type="ECO:0000313" key="5">
    <source>
        <dbReference type="EMBL" id="VAW57694.1"/>
    </source>
</evidence>
<dbReference type="AlphaFoldDB" id="A0A3B0XNI5"/>
<feature type="domain" description="HTH tetR-type" evidence="4">
    <location>
        <begin position="8"/>
        <end position="68"/>
    </location>
</feature>
<dbReference type="SUPFAM" id="SSF48498">
    <property type="entry name" value="Tetracyclin repressor-like, C-terminal domain"/>
    <property type="match status" value="1"/>
</dbReference>
<sequence length="197" mass="21958">MKAGRHRTFDKDIALDKAMEVFWTNGYPGTSLTDLTTAMGINKPSLYSALGNKEELFKHALNLYVQKYGLIHVKHLFTADKPLNERVQCYLLSIAKMVSDPKLPGGCFVAISSCEVNGNCLPSDALDAIIEINKVTKSSFIEFFNAEQLAGNISNERSVEMMANYLITLQYGIAIMARSGIKFEELKEVIQHAINNF</sequence>
<dbReference type="EMBL" id="UOFF01000440">
    <property type="protein sequence ID" value="VAW57694.1"/>
    <property type="molecule type" value="Genomic_DNA"/>
</dbReference>
<dbReference type="PROSITE" id="PS50977">
    <property type="entry name" value="HTH_TETR_2"/>
    <property type="match status" value="1"/>
</dbReference>
<evidence type="ECO:0000259" key="4">
    <source>
        <dbReference type="PROSITE" id="PS50977"/>
    </source>
</evidence>
<gene>
    <name evidence="5" type="ORF">MNBD_GAMMA07-506</name>
</gene>
<proteinExistence type="predicted"/>
<dbReference type="InterPro" id="IPR036271">
    <property type="entry name" value="Tet_transcr_reg_TetR-rel_C_sf"/>
</dbReference>
<name>A0A3B0XNI5_9ZZZZ</name>
<evidence type="ECO:0000256" key="1">
    <source>
        <dbReference type="ARBA" id="ARBA00023015"/>
    </source>
</evidence>
<dbReference type="InterPro" id="IPR001647">
    <property type="entry name" value="HTH_TetR"/>
</dbReference>
<evidence type="ECO:0000256" key="2">
    <source>
        <dbReference type="ARBA" id="ARBA00023125"/>
    </source>
</evidence>
<reference evidence="5" key="1">
    <citation type="submission" date="2018-06" db="EMBL/GenBank/DDBJ databases">
        <authorList>
            <person name="Zhirakovskaya E."/>
        </authorList>
    </citation>
    <scope>NUCLEOTIDE SEQUENCE</scope>
</reference>
<dbReference type="Gene3D" id="1.10.357.10">
    <property type="entry name" value="Tetracycline Repressor, domain 2"/>
    <property type="match status" value="1"/>
</dbReference>
<dbReference type="SUPFAM" id="SSF46689">
    <property type="entry name" value="Homeodomain-like"/>
    <property type="match status" value="1"/>
</dbReference>
<accession>A0A3B0XNI5</accession>
<dbReference type="PANTHER" id="PTHR47506">
    <property type="entry name" value="TRANSCRIPTIONAL REGULATORY PROTEIN"/>
    <property type="match status" value="1"/>
</dbReference>
<dbReference type="Gene3D" id="1.10.10.60">
    <property type="entry name" value="Homeodomain-like"/>
    <property type="match status" value="1"/>
</dbReference>
<keyword evidence="1" id="KW-0805">Transcription regulation</keyword>
<dbReference type="GO" id="GO:0003677">
    <property type="term" value="F:DNA binding"/>
    <property type="evidence" value="ECO:0007669"/>
    <property type="project" value="UniProtKB-KW"/>
</dbReference>
<dbReference type="PANTHER" id="PTHR47506:SF1">
    <property type="entry name" value="HTH-TYPE TRANSCRIPTIONAL REGULATOR YJDC"/>
    <property type="match status" value="1"/>
</dbReference>
<organism evidence="5">
    <name type="scientific">hydrothermal vent metagenome</name>
    <dbReference type="NCBI Taxonomy" id="652676"/>
    <lineage>
        <taxon>unclassified sequences</taxon>
        <taxon>metagenomes</taxon>
        <taxon>ecological metagenomes</taxon>
    </lineage>
</organism>
<evidence type="ECO:0000256" key="3">
    <source>
        <dbReference type="ARBA" id="ARBA00023163"/>
    </source>
</evidence>